<feature type="chain" id="PRO_5038386615" evidence="3">
    <location>
        <begin position="33"/>
        <end position="363"/>
    </location>
</feature>
<dbReference type="Proteomes" id="UP000587462">
    <property type="component" value="Unassembled WGS sequence"/>
</dbReference>
<dbReference type="Pfam" id="PF01551">
    <property type="entry name" value="Peptidase_M23"/>
    <property type="match status" value="1"/>
</dbReference>
<feature type="coiled-coil region" evidence="1">
    <location>
        <begin position="169"/>
        <end position="196"/>
    </location>
</feature>
<dbReference type="CDD" id="cd12797">
    <property type="entry name" value="M23_peptidase"/>
    <property type="match status" value="1"/>
</dbReference>
<evidence type="ECO:0000256" key="2">
    <source>
        <dbReference type="SAM" id="MobiDB-lite"/>
    </source>
</evidence>
<dbReference type="SUPFAM" id="SSF51261">
    <property type="entry name" value="Duplicated hybrid motif"/>
    <property type="match status" value="1"/>
</dbReference>
<name>A0A7Y7B0D2_STRMO</name>
<gene>
    <name evidence="5" type="ORF">HG542_03520</name>
</gene>
<feature type="domain" description="M23ase beta-sheet core" evidence="4">
    <location>
        <begin position="255"/>
        <end position="342"/>
    </location>
</feature>
<evidence type="ECO:0000313" key="6">
    <source>
        <dbReference type="Proteomes" id="UP000587462"/>
    </source>
</evidence>
<proteinExistence type="predicted"/>
<feature type="region of interest" description="Disordered" evidence="2">
    <location>
        <begin position="204"/>
        <end position="229"/>
    </location>
</feature>
<evidence type="ECO:0000313" key="5">
    <source>
        <dbReference type="EMBL" id="NVK76723.1"/>
    </source>
</evidence>
<organism evidence="5 6">
    <name type="scientific">Streptomyces morookaense</name>
    <name type="common">Streptoverticillium morookaense</name>
    <dbReference type="NCBI Taxonomy" id="1970"/>
    <lineage>
        <taxon>Bacteria</taxon>
        <taxon>Bacillati</taxon>
        <taxon>Actinomycetota</taxon>
        <taxon>Actinomycetes</taxon>
        <taxon>Kitasatosporales</taxon>
        <taxon>Streptomycetaceae</taxon>
        <taxon>Streptomyces</taxon>
    </lineage>
</organism>
<dbReference type="FunFam" id="2.70.70.10:FF:000013">
    <property type="entry name" value="Peptidase family M23"/>
    <property type="match status" value="1"/>
</dbReference>
<feature type="signal peptide" evidence="3">
    <location>
        <begin position="1"/>
        <end position="32"/>
    </location>
</feature>
<dbReference type="Gene3D" id="2.70.70.10">
    <property type="entry name" value="Glucose Permease (Domain IIA)"/>
    <property type="match status" value="1"/>
</dbReference>
<keyword evidence="1" id="KW-0175">Coiled coil</keyword>
<sequence>MRHRHRVYRGGAALCSLCVVAAPLFGSGPSAADGPAARVPQIGSELFRLTEEAGRARLRYEHGLRAAREQRLQAEKAAQLLRGQRIVAGALHDDAGAVARAQYRTGGFTVPSGATAAEDPLELLDIQSAETGRRTLLARMLTEADDRSRSLAAQEESSSASWRALEADAGRLGEEKRVAEDRLANARSELDGMAESAVRTGSCVPMERPSVQGSDGDPDAGRPGAEISSSGWTRPVVSYELSAGFGGTGANWQSGHTGQDFAVPIGTPVRAVGAGTVAAAGCGGAFGMSLVIRHDNGWYSQYAHLSAVFVSPGHRVRAGEWIGLSGTTGNSTGPHLHFEIRTTPEFGSAVEPLEWLRSRGVHV</sequence>
<dbReference type="InterPro" id="IPR011055">
    <property type="entry name" value="Dup_hybrid_motif"/>
</dbReference>
<keyword evidence="6" id="KW-1185">Reference proteome</keyword>
<dbReference type="GO" id="GO:0004222">
    <property type="term" value="F:metalloendopeptidase activity"/>
    <property type="evidence" value="ECO:0007669"/>
    <property type="project" value="TreeGrafter"/>
</dbReference>
<protein>
    <submittedName>
        <fullName evidence="5">Peptidoglycan DD-metalloendopeptidase family protein</fullName>
    </submittedName>
</protein>
<dbReference type="EMBL" id="JABBXF010000006">
    <property type="protein sequence ID" value="NVK76723.1"/>
    <property type="molecule type" value="Genomic_DNA"/>
</dbReference>
<evidence type="ECO:0000259" key="4">
    <source>
        <dbReference type="Pfam" id="PF01551"/>
    </source>
</evidence>
<accession>A0A7Y7B0D2</accession>
<comment type="caution">
    <text evidence="5">The sequence shown here is derived from an EMBL/GenBank/DDBJ whole genome shotgun (WGS) entry which is preliminary data.</text>
</comment>
<keyword evidence="3" id="KW-0732">Signal</keyword>
<evidence type="ECO:0000256" key="3">
    <source>
        <dbReference type="SAM" id="SignalP"/>
    </source>
</evidence>
<dbReference type="PANTHER" id="PTHR21666:SF270">
    <property type="entry name" value="MUREIN HYDROLASE ACTIVATOR ENVC"/>
    <property type="match status" value="1"/>
</dbReference>
<dbReference type="AlphaFoldDB" id="A0A7Y7B0D2"/>
<evidence type="ECO:0000256" key="1">
    <source>
        <dbReference type="SAM" id="Coils"/>
    </source>
</evidence>
<dbReference type="InterPro" id="IPR016047">
    <property type="entry name" value="M23ase_b-sheet_dom"/>
</dbReference>
<reference evidence="5 6" key="1">
    <citation type="submission" date="2020-04" db="EMBL/GenBank/DDBJ databases">
        <title>Draft Genome Sequence of Streptomyces morookaense DSM 40503, an 8-azaguanine-producing strain.</title>
        <authorList>
            <person name="Qi J."/>
            <person name="Gao J.-M."/>
        </authorList>
    </citation>
    <scope>NUCLEOTIDE SEQUENCE [LARGE SCALE GENOMIC DNA]</scope>
    <source>
        <strain evidence="5 6">DSM 40503</strain>
    </source>
</reference>
<dbReference type="InterPro" id="IPR050570">
    <property type="entry name" value="Cell_wall_metabolism_enzyme"/>
</dbReference>
<dbReference type="PANTHER" id="PTHR21666">
    <property type="entry name" value="PEPTIDASE-RELATED"/>
    <property type="match status" value="1"/>
</dbReference>